<organism evidence="2 3">
    <name type="scientific">Senna tora</name>
    <dbReference type="NCBI Taxonomy" id="362788"/>
    <lineage>
        <taxon>Eukaryota</taxon>
        <taxon>Viridiplantae</taxon>
        <taxon>Streptophyta</taxon>
        <taxon>Embryophyta</taxon>
        <taxon>Tracheophyta</taxon>
        <taxon>Spermatophyta</taxon>
        <taxon>Magnoliopsida</taxon>
        <taxon>eudicotyledons</taxon>
        <taxon>Gunneridae</taxon>
        <taxon>Pentapetalae</taxon>
        <taxon>rosids</taxon>
        <taxon>fabids</taxon>
        <taxon>Fabales</taxon>
        <taxon>Fabaceae</taxon>
        <taxon>Caesalpinioideae</taxon>
        <taxon>Cassia clade</taxon>
        <taxon>Senna</taxon>
    </lineage>
</organism>
<keyword evidence="3" id="KW-1185">Reference proteome</keyword>
<keyword evidence="2" id="KW-0808">Transferase</keyword>
<dbReference type="Proteomes" id="UP000634136">
    <property type="component" value="Unassembled WGS sequence"/>
</dbReference>
<evidence type="ECO:0000313" key="3">
    <source>
        <dbReference type="Proteomes" id="UP000634136"/>
    </source>
</evidence>
<sequence>MGMKLIELDPEELLSPMTEPEPPALNSAPAPPDNSDPELEILIEKYCYAPVSIQHPFPRIRLNNNPFESNCNDKGFKWVEFLTGEFGLTNAVVVVESEAVPHNLLNLSDEQIFALMEDPQQRDILEINDFLRCVKMTHQHRDIEFGESSSARGPPMETEHQFEVEETMIGVIQQVGAQNSEQQVSPPSSTLMDVVMGYSAQQQDELENSNEKLSKNTAITGAKDMLNMAQRAKKLWLLNEDRTTKYFHTLVNNRRSFCRIQTVQDGAGTWFKDHVEINQHAVQFFTNIFSSNDTITIEETRQRLRDVGVPWL</sequence>
<gene>
    <name evidence="2" type="ORF">G2W53_040952</name>
</gene>
<feature type="compositionally biased region" description="Pro residues" evidence="1">
    <location>
        <begin position="19"/>
        <end position="34"/>
    </location>
</feature>
<comment type="caution">
    <text evidence="2">The sequence shown here is derived from an EMBL/GenBank/DDBJ whole genome shotgun (WGS) entry which is preliminary data.</text>
</comment>
<feature type="region of interest" description="Disordered" evidence="1">
    <location>
        <begin position="1"/>
        <end position="35"/>
    </location>
</feature>
<keyword evidence="2" id="KW-0695">RNA-directed DNA polymerase</keyword>
<protein>
    <submittedName>
        <fullName evidence="2">Reverse transcriptase</fullName>
    </submittedName>
</protein>
<dbReference type="EMBL" id="JAAIUW010000013">
    <property type="protein sequence ID" value="KAF7801841.1"/>
    <property type="molecule type" value="Genomic_DNA"/>
</dbReference>
<dbReference type="AlphaFoldDB" id="A0A834SED5"/>
<dbReference type="OrthoDB" id="1281119at2759"/>
<reference evidence="2" key="1">
    <citation type="submission" date="2020-09" db="EMBL/GenBank/DDBJ databases">
        <title>Genome-Enabled Discovery of Anthraquinone Biosynthesis in Senna tora.</title>
        <authorList>
            <person name="Kang S.-H."/>
            <person name="Pandey R.P."/>
            <person name="Lee C.-M."/>
            <person name="Sim J.-S."/>
            <person name="Jeong J.-T."/>
            <person name="Choi B.-S."/>
            <person name="Jung M."/>
            <person name="Ginzburg D."/>
            <person name="Zhao K."/>
            <person name="Won S.Y."/>
            <person name="Oh T.-J."/>
            <person name="Yu Y."/>
            <person name="Kim N.-H."/>
            <person name="Lee O.R."/>
            <person name="Lee T.-H."/>
            <person name="Bashyal P."/>
            <person name="Kim T.-S."/>
            <person name="Lee W.-H."/>
            <person name="Kawkins C."/>
            <person name="Kim C.-K."/>
            <person name="Kim J.S."/>
            <person name="Ahn B.O."/>
            <person name="Rhee S.Y."/>
            <person name="Sohng J.K."/>
        </authorList>
    </citation>
    <scope>NUCLEOTIDE SEQUENCE</scope>
    <source>
        <tissue evidence="2">Leaf</tissue>
    </source>
</reference>
<evidence type="ECO:0000256" key="1">
    <source>
        <dbReference type="SAM" id="MobiDB-lite"/>
    </source>
</evidence>
<proteinExistence type="predicted"/>
<dbReference type="GO" id="GO:0003964">
    <property type="term" value="F:RNA-directed DNA polymerase activity"/>
    <property type="evidence" value="ECO:0007669"/>
    <property type="project" value="UniProtKB-KW"/>
</dbReference>
<keyword evidence="2" id="KW-0548">Nucleotidyltransferase</keyword>
<evidence type="ECO:0000313" key="2">
    <source>
        <dbReference type="EMBL" id="KAF7801841.1"/>
    </source>
</evidence>
<accession>A0A834SED5</accession>
<name>A0A834SED5_9FABA</name>